<dbReference type="Proteomes" id="UP001595793">
    <property type="component" value="Unassembled WGS sequence"/>
</dbReference>
<dbReference type="RefSeq" id="WP_290232485.1">
    <property type="nucleotide sequence ID" value="NZ_JAUFPZ010000002.1"/>
</dbReference>
<proteinExistence type="predicted"/>
<dbReference type="EMBL" id="JBHSAS010000010">
    <property type="protein sequence ID" value="MFC4028509.1"/>
    <property type="molecule type" value="Genomic_DNA"/>
</dbReference>
<keyword evidence="2" id="KW-1185">Reference proteome</keyword>
<dbReference type="Gene3D" id="3.40.50.300">
    <property type="entry name" value="P-loop containing nucleotide triphosphate hydrolases"/>
    <property type="match status" value="1"/>
</dbReference>
<dbReference type="SUPFAM" id="SSF52540">
    <property type="entry name" value="P-loop containing nucleoside triphosphate hydrolases"/>
    <property type="match status" value="1"/>
</dbReference>
<gene>
    <name evidence="1" type="ORF">ACFOS1_13920</name>
</gene>
<evidence type="ECO:0000313" key="1">
    <source>
        <dbReference type="EMBL" id="MFC4028509.1"/>
    </source>
</evidence>
<organism evidence="1 2">
    <name type="scientific">Zunongwangia endophytica</name>
    <dbReference type="NCBI Taxonomy" id="1808945"/>
    <lineage>
        <taxon>Bacteria</taxon>
        <taxon>Pseudomonadati</taxon>
        <taxon>Bacteroidota</taxon>
        <taxon>Flavobacteriia</taxon>
        <taxon>Flavobacteriales</taxon>
        <taxon>Flavobacteriaceae</taxon>
        <taxon>Zunongwangia</taxon>
    </lineage>
</organism>
<accession>A0ABV8HCG7</accession>
<reference evidence="2" key="1">
    <citation type="journal article" date="2019" name="Int. J. Syst. Evol. Microbiol.">
        <title>The Global Catalogue of Microorganisms (GCM) 10K type strain sequencing project: providing services to taxonomists for standard genome sequencing and annotation.</title>
        <authorList>
            <consortium name="The Broad Institute Genomics Platform"/>
            <consortium name="The Broad Institute Genome Sequencing Center for Infectious Disease"/>
            <person name="Wu L."/>
            <person name="Ma J."/>
        </authorList>
    </citation>
    <scope>NUCLEOTIDE SEQUENCE [LARGE SCALE GENOMIC DNA]</scope>
    <source>
        <strain evidence="2">CECT 9128</strain>
    </source>
</reference>
<dbReference type="InterPro" id="IPR027417">
    <property type="entry name" value="P-loop_NTPase"/>
</dbReference>
<evidence type="ECO:0000313" key="2">
    <source>
        <dbReference type="Proteomes" id="UP001595793"/>
    </source>
</evidence>
<protein>
    <submittedName>
        <fullName evidence="1">ATPase</fullName>
    </submittedName>
</protein>
<sequence length="220" mass="25590">MDNPSNIVENGVTYSLGDFDGTTVHYDFYRILEYLEVKGKTLYGEDFKIYKKDRPLIRKLCAYFIKDQKSCKRYNMILEKGILLSGPVGCGKTSLMKLLRYIVPKKMPYEMIPSRNVVFSFNHLGFKTVQEYGDSGSFCFDDLGLEPYGRFYGKDANVMGEVLLSRYELFIHTKGRLRTYATTNLNAAELEERYGNRVRSRMRELFNLIAFDDKSSDKRK</sequence>
<name>A0ABV8HCG7_9FLAO</name>
<comment type="caution">
    <text evidence="1">The sequence shown here is derived from an EMBL/GenBank/DDBJ whole genome shotgun (WGS) entry which is preliminary data.</text>
</comment>